<proteinExistence type="predicted"/>
<evidence type="ECO:0000313" key="3">
    <source>
        <dbReference type="Proteomes" id="UP000219338"/>
    </source>
</evidence>
<name>A0A284S3G3_ARMOS</name>
<organism evidence="2 3">
    <name type="scientific">Armillaria ostoyae</name>
    <name type="common">Armillaria root rot fungus</name>
    <dbReference type="NCBI Taxonomy" id="47428"/>
    <lineage>
        <taxon>Eukaryota</taxon>
        <taxon>Fungi</taxon>
        <taxon>Dikarya</taxon>
        <taxon>Basidiomycota</taxon>
        <taxon>Agaricomycotina</taxon>
        <taxon>Agaricomycetes</taxon>
        <taxon>Agaricomycetidae</taxon>
        <taxon>Agaricales</taxon>
        <taxon>Marasmiineae</taxon>
        <taxon>Physalacriaceae</taxon>
        <taxon>Armillaria</taxon>
    </lineage>
</organism>
<evidence type="ECO:0000256" key="1">
    <source>
        <dbReference type="SAM" id="MobiDB-lite"/>
    </source>
</evidence>
<reference evidence="3" key="1">
    <citation type="journal article" date="2017" name="Nat. Ecol. Evol.">
        <title>Genome expansion and lineage-specific genetic innovations in the forest pathogenic fungi Armillaria.</title>
        <authorList>
            <person name="Sipos G."/>
            <person name="Prasanna A.N."/>
            <person name="Walter M.C."/>
            <person name="O'Connor E."/>
            <person name="Balint B."/>
            <person name="Krizsan K."/>
            <person name="Kiss B."/>
            <person name="Hess J."/>
            <person name="Varga T."/>
            <person name="Slot J."/>
            <person name="Riley R."/>
            <person name="Boka B."/>
            <person name="Rigling D."/>
            <person name="Barry K."/>
            <person name="Lee J."/>
            <person name="Mihaltcheva S."/>
            <person name="LaButti K."/>
            <person name="Lipzen A."/>
            <person name="Waldron R."/>
            <person name="Moloney N.M."/>
            <person name="Sperisen C."/>
            <person name="Kredics L."/>
            <person name="Vagvoelgyi C."/>
            <person name="Patrignani A."/>
            <person name="Fitzpatrick D."/>
            <person name="Nagy I."/>
            <person name="Doyle S."/>
            <person name="Anderson J.B."/>
            <person name="Grigoriev I.V."/>
            <person name="Gueldener U."/>
            <person name="Muensterkoetter M."/>
            <person name="Nagy L.G."/>
        </authorList>
    </citation>
    <scope>NUCLEOTIDE SEQUENCE [LARGE SCALE GENOMIC DNA]</scope>
    <source>
        <strain evidence="3">C18/9</strain>
    </source>
</reference>
<dbReference type="EMBL" id="FUEG01000029">
    <property type="protein sequence ID" value="SJL15553.1"/>
    <property type="molecule type" value="Genomic_DNA"/>
</dbReference>
<dbReference type="OrthoDB" id="5569309at2759"/>
<keyword evidence="3" id="KW-1185">Reference proteome</keyword>
<dbReference type="Proteomes" id="UP000219338">
    <property type="component" value="Unassembled WGS sequence"/>
</dbReference>
<dbReference type="AlphaFoldDB" id="A0A284S3G3"/>
<feature type="compositionally biased region" description="Low complexity" evidence="1">
    <location>
        <begin position="132"/>
        <end position="148"/>
    </location>
</feature>
<accession>A0A284S3G3</accession>
<protein>
    <submittedName>
        <fullName evidence="2">Uncharacterized protein</fullName>
    </submittedName>
</protein>
<sequence>MTFTGSLSSKNKTELGDLAAALDIPSEGLTVVKLCKDISQYFMDHPDMKLDVRYLGIFSRSQKRPVPAETENEVHPANASIPESPPPAQRRRLDTAAAADPPLPTFGSDQRPFSYMQTYPASASYSPNTGISSYQPAASSSYQSQPSLSYNPYTLSCLQRV</sequence>
<gene>
    <name evidence="2" type="ORF">ARMOST_19054</name>
</gene>
<feature type="region of interest" description="Disordered" evidence="1">
    <location>
        <begin position="124"/>
        <end position="148"/>
    </location>
</feature>
<evidence type="ECO:0000313" key="2">
    <source>
        <dbReference type="EMBL" id="SJL15553.1"/>
    </source>
</evidence>
<feature type="region of interest" description="Disordered" evidence="1">
    <location>
        <begin position="62"/>
        <end position="112"/>
    </location>
</feature>